<dbReference type="InterPro" id="IPR036409">
    <property type="entry name" value="Aldolase_II/adducin_N_sf"/>
</dbReference>
<dbReference type="SUPFAM" id="SSF53639">
    <property type="entry name" value="AraD/HMP-PK domain-like"/>
    <property type="match status" value="1"/>
</dbReference>
<keyword evidence="2" id="KW-0456">Lyase</keyword>
<protein>
    <recommendedName>
        <fullName evidence="3">Class II aldolase/adducin N-terminal domain-containing protein</fullName>
    </recommendedName>
</protein>
<evidence type="ECO:0000259" key="3">
    <source>
        <dbReference type="SMART" id="SM01007"/>
    </source>
</evidence>
<dbReference type="Gene3D" id="3.40.225.10">
    <property type="entry name" value="Class II aldolase/adducin N-terminal domain"/>
    <property type="match status" value="1"/>
</dbReference>
<dbReference type="GO" id="GO:0016832">
    <property type="term" value="F:aldehyde-lyase activity"/>
    <property type="evidence" value="ECO:0007669"/>
    <property type="project" value="TreeGrafter"/>
</dbReference>
<dbReference type="Pfam" id="PF00596">
    <property type="entry name" value="Aldolase_II"/>
    <property type="match status" value="1"/>
</dbReference>
<sequence>MSGERKEVAQLGRKIYDKRLVAGTWGNISIRLEEHQNQFAITPSGMDYLKLEPKDIVILNLKGEKIQGKKNPSTEKPLHRYIYKNRKDVNAIIHTHSTFASAVACTRKKIPPIIEDMVQIIGGSVRTAKYELPGSEDLAKSVLTALRDRNAALLANHGAVSVGPDGETSLKTAEILEKSAKIFLFSKLIGAPQKLSEEDVETMKKIYKSEYGQEG</sequence>
<keyword evidence="5" id="KW-1185">Reference proteome</keyword>
<dbReference type="Proteomes" id="UP000070549">
    <property type="component" value="Unassembled WGS sequence"/>
</dbReference>
<name>A0A133VG14_9EURY</name>
<gene>
    <name evidence="4" type="ORF">AKJ49_00915</name>
</gene>
<dbReference type="EMBL" id="LHYC01000018">
    <property type="protein sequence ID" value="KXB05382.1"/>
    <property type="molecule type" value="Genomic_DNA"/>
</dbReference>
<dbReference type="UniPathway" id="UPA00071"/>
<dbReference type="GO" id="GO:0019323">
    <property type="term" value="P:pentose catabolic process"/>
    <property type="evidence" value="ECO:0007669"/>
    <property type="project" value="TreeGrafter"/>
</dbReference>
<evidence type="ECO:0000313" key="5">
    <source>
        <dbReference type="Proteomes" id="UP000070549"/>
    </source>
</evidence>
<keyword evidence="1" id="KW-0479">Metal-binding</keyword>
<proteinExistence type="predicted"/>
<dbReference type="PANTHER" id="PTHR22789:SF0">
    <property type="entry name" value="3-OXO-TETRONATE 4-PHOSPHATE DECARBOXYLASE-RELATED"/>
    <property type="match status" value="1"/>
</dbReference>
<dbReference type="SMART" id="SM01007">
    <property type="entry name" value="Aldolase_II"/>
    <property type="match status" value="1"/>
</dbReference>
<comment type="caution">
    <text evidence="4">The sequence shown here is derived from an EMBL/GenBank/DDBJ whole genome shotgun (WGS) entry which is preliminary data.</text>
</comment>
<dbReference type="InterPro" id="IPR050197">
    <property type="entry name" value="Aldolase_class_II_sugar_metab"/>
</dbReference>
<dbReference type="GO" id="GO:0005829">
    <property type="term" value="C:cytosol"/>
    <property type="evidence" value="ECO:0007669"/>
    <property type="project" value="TreeGrafter"/>
</dbReference>
<feature type="domain" description="Class II aldolase/adducin N-terminal" evidence="3">
    <location>
        <begin position="6"/>
        <end position="184"/>
    </location>
</feature>
<accession>A0A133VG14</accession>
<evidence type="ECO:0000256" key="1">
    <source>
        <dbReference type="ARBA" id="ARBA00022723"/>
    </source>
</evidence>
<dbReference type="PANTHER" id="PTHR22789">
    <property type="entry name" value="FUCULOSE PHOSPHATE ALDOLASE"/>
    <property type="match status" value="1"/>
</dbReference>
<dbReference type="GO" id="GO:0046872">
    <property type="term" value="F:metal ion binding"/>
    <property type="evidence" value="ECO:0007669"/>
    <property type="project" value="UniProtKB-KW"/>
</dbReference>
<reference evidence="4 5" key="1">
    <citation type="journal article" date="2016" name="Sci. Rep.">
        <title>Metabolic traits of an uncultured archaeal lineage -MSBL1- from brine pools of the Red Sea.</title>
        <authorList>
            <person name="Mwirichia R."/>
            <person name="Alam I."/>
            <person name="Rashid M."/>
            <person name="Vinu M."/>
            <person name="Ba-Alawi W."/>
            <person name="Anthony Kamau A."/>
            <person name="Kamanda Ngugi D."/>
            <person name="Goker M."/>
            <person name="Klenk H.P."/>
            <person name="Bajic V."/>
            <person name="Stingl U."/>
        </authorList>
    </citation>
    <scope>NUCLEOTIDE SEQUENCE [LARGE SCALE GENOMIC DNA]</scope>
    <source>
        <strain evidence="4">SCGC-AAA382A03</strain>
    </source>
</reference>
<evidence type="ECO:0000256" key="2">
    <source>
        <dbReference type="ARBA" id="ARBA00023239"/>
    </source>
</evidence>
<organism evidence="4 5">
    <name type="scientific">candidate division MSBL1 archaeon SCGC-AAA382A03</name>
    <dbReference type="NCBI Taxonomy" id="1698278"/>
    <lineage>
        <taxon>Archaea</taxon>
        <taxon>Methanobacteriati</taxon>
        <taxon>Methanobacteriota</taxon>
        <taxon>candidate division MSBL1</taxon>
    </lineage>
</organism>
<dbReference type="InterPro" id="IPR001303">
    <property type="entry name" value="Aldolase_II/adducin_N"/>
</dbReference>
<dbReference type="AlphaFoldDB" id="A0A133VG14"/>
<evidence type="ECO:0000313" key="4">
    <source>
        <dbReference type="EMBL" id="KXB05382.1"/>
    </source>
</evidence>